<proteinExistence type="predicted"/>
<feature type="transmembrane region" description="Helical" evidence="9">
    <location>
        <begin position="33"/>
        <end position="51"/>
    </location>
</feature>
<dbReference type="AlphaFoldDB" id="S7UKP4"/>
<comment type="subcellular location">
    <subcellularLocation>
        <location evidence="1">Cell membrane</location>
        <topology evidence="1">Multi-pass membrane protein</topology>
    </subcellularLocation>
</comment>
<keyword evidence="6 9" id="KW-1133">Transmembrane helix</keyword>
<evidence type="ECO:0000256" key="5">
    <source>
        <dbReference type="ARBA" id="ARBA00022982"/>
    </source>
</evidence>
<organism evidence="11 12">
    <name type="scientific">Alkalidesulfovibrio alkalitolerans DSM 16529</name>
    <dbReference type="NCBI Taxonomy" id="1121439"/>
    <lineage>
        <taxon>Bacteria</taxon>
        <taxon>Pseudomonadati</taxon>
        <taxon>Thermodesulfobacteriota</taxon>
        <taxon>Desulfovibrionia</taxon>
        <taxon>Desulfovibrionales</taxon>
        <taxon>Desulfovibrionaceae</taxon>
        <taxon>Alkalidesulfovibrio</taxon>
    </lineage>
</organism>
<dbReference type="PANTHER" id="PTHR30598">
    <property type="entry name" value="NITRATE REDUCTASE PRIVATE CHAPERONE, REDOX ENZYME MATURATION PROTEIN REMP FAMILY"/>
    <property type="match status" value="1"/>
</dbReference>
<dbReference type="eggNOG" id="COG2181">
    <property type="taxonomic scope" value="Bacteria"/>
</dbReference>
<dbReference type="SUPFAM" id="SSF103501">
    <property type="entry name" value="Respiratory nitrate reductase 1 gamma chain"/>
    <property type="match status" value="1"/>
</dbReference>
<accession>S7UKP4</accession>
<feature type="transmembrane region" description="Helical" evidence="9">
    <location>
        <begin position="175"/>
        <end position="197"/>
    </location>
</feature>
<dbReference type="InterPro" id="IPR023234">
    <property type="entry name" value="NarG-like_domain"/>
</dbReference>
<comment type="caution">
    <text evidence="11">The sequence shown here is derived from an EMBL/GenBank/DDBJ whole genome shotgun (WGS) entry which is preliminary data.</text>
</comment>
<dbReference type="PANTHER" id="PTHR30598:SF3">
    <property type="entry name" value="RESPIRATORY NITRATE REDUCTASE 1 GAMMA CHAIN"/>
    <property type="match status" value="1"/>
</dbReference>
<dbReference type="Gene3D" id="1.20.950.20">
    <property type="entry name" value="Transmembrane di-heme cytochromes, Chain C"/>
    <property type="match status" value="1"/>
</dbReference>
<dbReference type="PATRIC" id="fig|1121439.3.peg.1668"/>
<feature type="transmembrane region" description="Helical" evidence="9">
    <location>
        <begin position="209"/>
        <end position="229"/>
    </location>
</feature>
<feature type="domain" description="NarG-like" evidence="10">
    <location>
        <begin position="124"/>
        <end position="280"/>
    </location>
</feature>
<evidence type="ECO:0000256" key="9">
    <source>
        <dbReference type="SAM" id="Phobius"/>
    </source>
</evidence>
<evidence type="ECO:0000313" key="12">
    <source>
        <dbReference type="Proteomes" id="UP000014975"/>
    </source>
</evidence>
<dbReference type="GO" id="GO:0005886">
    <property type="term" value="C:plasma membrane"/>
    <property type="evidence" value="ECO:0007669"/>
    <property type="project" value="UniProtKB-SubCell"/>
</dbReference>
<dbReference type="NCBIfam" id="NF038037">
    <property type="entry name" value="cytob_DsrM"/>
    <property type="match status" value="1"/>
</dbReference>
<evidence type="ECO:0000256" key="1">
    <source>
        <dbReference type="ARBA" id="ARBA00004651"/>
    </source>
</evidence>
<dbReference type="GO" id="GO:0020037">
    <property type="term" value="F:heme binding"/>
    <property type="evidence" value="ECO:0007669"/>
    <property type="project" value="TreeGrafter"/>
</dbReference>
<dbReference type="STRING" id="1121439.dsat_0319"/>
<keyword evidence="2" id="KW-0813">Transport</keyword>
<feature type="transmembrane region" description="Helical" evidence="9">
    <location>
        <begin position="128"/>
        <end position="148"/>
    </location>
</feature>
<dbReference type="Proteomes" id="UP000014975">
    <property type="component" value="Unassembled WGS sequence"/>
</dbReference>
<evidence type="ECO:0000256" key="3">
    <source>
        <dbReference type="ARBA" id="ARBA00022475"/>
    </source>
</evidence>
<dbReference type="GO" id="GO:0009055">
    <property type="term" value="F:electron transfer activity"/>
    <property type="evidence" value="ECO:0007669"/>
    <property type="project" value="TreeGrafter"/>
</dbReference>
<dbReference type="GO" id="GO:0019645">
    <property type="term" value="P:anaerobic electron transport chain"/>
    <property type="evidence" value="ECO:0007669"/>
    <property type="project" value="TreeGrafter"/>
</dbReference>
<keyword evidence="5" id="KW-0249">Electron transport</keyword>
<evidence type="ECO:0000256" key="7">
    <source>
        <dbReference type="ARBA" id="ARBA00023002"/>
    </source>
</evidence>
<evidence type="ECO:0000313" key="11">
    <source>
        <dbReference type="EMBL" id="EPR32878.1"/>
    </source>
</evidence>
<keyword evidence="4 9" id="KW-0812">Transmembrane</keyword>
<keyword evidence="12" id="KW-1185">Reference proteome</keyword>
<reference evidence="11 12" key="1">
    <citation type="journal article" date="2013" name="Genome Announc.">
        <title>Draft genome sequences for three mercury-methylating, sulfate-reducing bacteria.</title>
        <authorList>
            <person name="Brown S.D."/>
            <person name="Hurt R.A.Jr."/>
            <person name="Gilmour C.C."/>
            <person name="Elias D.A."/>
        </authorList>
    </citation>
    <scope>NUCLEOTIDE SEQUENCE [LARGE SCALE GENOMIC DNA]</scope>
    <source>
        <strain evidence="11 12">DSM 16529</strain>
    </source>
</reference>
<dbReference type="EMBL" id="ATHI01000026">
    <property type="protein sequence ID" value="EPR32878.1"/>
    <property type="molecule type" value="Genomic_DNA"/>
</dbReference>
<keyword evidence="7" id="KW-0560">Oxidoreductase</keyword>
<keyword evidence="8 9" id="KW-0472">Membrane</keyword>
<sequence length="342" mass="38877">MNALYGLFLVCALALVALMGVGGAGLTGLFGIAIPYVAVAVFIVGFAMKIFDWAKSPVPFRIPTTAGQQKSLDWIPYNRFDNPVNNRDTVVRMILEVVTFRSLFRNTSAHLGKNPQGGPQVAYFSEKWLWLAAILFHYSFLTILIRHMRFFTEPVPWLFQKLDWADSVLQIGQPALYQTDLLIMAGLLWLLARRIFYPRIRYLSNAADYFALFLILGIVISGIYMRYVAHVDIVAIKQYSMSLVMFSPTIPETISPAFFVHFFLVCVLLIYFPFSKLMHLGGVFLSPTRNLPNDTRINHHENPWNPKIKPHSYEAYEDDFREAMVEAGLPVVKQPDEAGAEK</sequence>
<keyword evidence="3" id="KW-1003">Cell membrane</keyword>
<evidence type="ECO:0000256" key="6">
    <source>
        <dbReference type="ARBA" id="ARBA00022989"/>
    </source>
</evidence>
<dbReference type="InterPro" id="IPR047660">
    <property type="entry name" value="DsrM"/>
</dbReference>
<evidence type="ECO:0000256" key="4">
    <source>
        <dbReference type="ARBA" id="ARBA00022692"/>
    </source>
</evidence>
<evidence type="ECO:0000256" key="8">
    <source>
        <dbReference type="ARBA" id="ARBA00023136"/>
    </source>
</evidence>
<dbReference type="GO" id="GO:0008940">
    <property type="term" value="F:nitrate reductase activity"/>
    <property type="evidence" value="ECO:0007669"/>
    <property type="project" value="TreeGrafter"/>
</dbReference>
<evidence type="ECO:0000256" key="2">
    <source>
        <dbReference type="ARBA" id="ARBA00022448"/>
    </source>
</evidence>
<gene>
    <name evidence="11" type="ORF">dsat_0319</name>
</gene>
<dbReference type="Pfam" id="PF02665">
    <property type="entry name" value="Nitrate_red_gam"/>
    <property type="match status" value="1"/>
</dbReference>
<dbReference type="InterPro" id="IPR051936">
    <property type="entry name" value="Heme-iron_electron_transfer"/>
</dbReference>
<dbReference type="RefSeq" id="WP_020887013.1">
    <property type="nucleotide sequence ID" value="NZ_ATHI01000026.1"/>
</dbReference>
<name>S7UKP4_9BACT</name>
<evidence type="ECO:0000259" key="10">
    <source>
        <dbReference type="Pfam" id="PF02665"/>
    </source>
</evidence>
<dbReference type="OrthoDB" id="9769404at2"/>
<protein>
    <submittedName>
        <fullName evidence="11">Nitrate reductase gamma subunit</fullName>
    </submittedName>
</protein>
<feature type="transmembrane region" description="Helical" evidence="9">
    <location>
        <begin position="249"/>
        <end position="272"/>
    </location>
</feature>
<dbReference type="InterPro" id="IPR036197">
    <property type="entry name" value="NarG-like_sf"/>
</dbReference>